<feature type="region of interest" description="Disordered" evidence="1">
    <location>
        <begin position="239"/>
        <end position="270"/>
    </location>
</feature>
<feature type="compositionally biased region" description="Basic and acidic residues" evidence="1">
    <location>
        <begin position="242"/>
        <end position="252"/>
    </location>
</feature>
<sequence>MYLFNSLKKSCFHLMKKSFEQQVLRLKAQPGAAYAFFYEATTTLLDLTLPCHQCSALETRLSCIEVGYITTIPSSEAEQQALHEAPSTAARSVVIAIVSSTAAMGTVLHRRGAAGAKFTVGESLVLLLVLGVIAFPSDAWAQHVVGSDEARSLLSRGGDTLIRWNISPAALQHMRSESFKRQFSPWGGKRNAAAFESLLDSAGNQESHRHRLAADASYKVRRLHPVDIAVRAADLFSPWGGKRTDDKKDKDQTFNPWGGKKAGDHFGSWGGKRDTFSAWGGKRLQDSKNAFSPWGGKRAVRSPTARNDAARAKQEDGEGTKSGASHLGEERGEPGKTRRFLHGEEKGVNFRGQGIGGADMRVNVAASSPTEGSLLPAPVTHVLRIPPIWLSSPPVHLVYAEEQKGREGRREKTEGSEESREICVVSPEMGARGRHF</sequence>
<dbReference type="AlphaFoldDB" id="A0A9J6DNN7"/>
<protein>
    <submittedName>
        <fullName evidence="2">Uncharacterized protein</fullName>
    </submittedName>
</protein>
<name>A0A9J6DNN7_RHIMP</name>
<evidence type="ECO:0000313" key="3">
    <source>
        <dbReference type="Proteomes" id="UP000821866"/>
    </source>
</evidence>
<gene>
    <name evidence="2" type="ORF">HPB51_015150</name>
</gene>
<reference evidence="2" key="2">
    <citation type="submission" date="2021-09" db="EMBL/GenBank/DDBJ databases">
        <authorList>
            <person name="Jia N."/>
            <person name="Wang J."/>
            <person name="Shi W."/>
            <person name="Du L."/>
            <person name="Sun Y."/>
            <person name="Zhan W."/>
            <person name="Jiang J."/>
            <person name="Wang Q."/>
            <person name="Zhang B."/>
            <person name="Ji P."/>
            <person name="Sakyi L.B."/>
            <person name="Cui X."/>
            <person name="Yuan T."/>
            <person name="Jiang B."/>
            <person name="Yang W."/>
            <person name="Lam T.T.-Y."/>
            <person name="Chang Q."/>
            <person name="Ding S."/>
            <person name="Wang X."/>
            <person name="Zhu J."/>
            <person name="Ruan X."/>
            <person name="Zhao L."/>
            <person name="Wei J."/>
            <person name="Que T."/>
            <person name="Du C."/>
            <person name="Cheng J."/>
            <person name="Dai P."/>
            <person name="Han X."/>
            <person name="Huang E."/>
            <person name="Gao Y."/>
            <person name="Liu J."/>
            <person name="Shao H."/>
            <person name="Ye R."/>
            <person name="Li L."/>
            <person name="Wei W."/>
            <person name="Wang X."/>
            <person name="Wang C."/>
            <person name="Huo Q."/>
            <person name="Li W."/>
            <person name="Guo W."/>
            <person name="Chen H."/>
            <person name="Chen S."/>
            <person name="Zhou L."/>
            <person name="Zhou L."/>
            <person name="Ni X."/>
            <person name="Tian J."/>
            <person name="Zhou Y."/>
            <person name="Sheng Y."/>
            <person name="Liu T."/>
            <person name="Pan Y."/>
            <person name="Xia L."/>
            <person name="Li J."/>
            <person name="Zhao F."/>
            <person name="Cao W."/>
        </authorList>
    </citation>
    <scope>NUCLEOTIDE SEQUENCE</scope>
    <source>
        <strain evidence="2">Rmic-2018</strain>
        <tissue evidence="2">Larvae</tissue>
    </source>
</reference>
<evidence type="ECO:0000313" key="2">
    <source>
        <dbReference type="EMBL" id="KAH8023654.1"/>
    </source>
</evidence>
<accession>A0A9J6DNN7</accession>
<dbReference type="EMBL" id="JABSTU010000008">
    <property type="protein sequence ID" value="KAH8023654.1"/>
    <property type="molecule type" value="Genomic_DNA"/>
</dbReference>
<dbReference type="VEuPathDB" id="VectorBase:LOC119172782"/>
<feature type="compositionally biased region" description="Basic and acidic residues" evidence="1">
    <location>
        <begin position="308"/>
        <end position="319"/>
    </location>
</feature>
<feature type="region of interest" description="Disordered" evidence="1">
    <location>
        <begin position="287"/>
        <end position="342"/>
    </location>
</feature>
<reference evidence="2" key="1">
    <citation type="journal article" date="2020" name="Cell">
        <title>Large-Scale Comparative Analyses of Tick Genomes Elucidate Their Genetic Diversity and Vector Capacities.</title>
        <authorList>
            <consortium name="Tick Genome and Microbiome Consortium (TIGMIC)"/>
            <person name="Jia N."/>
            <person name="Wang J."/>
            <person name="Shi W."/>
            <person name="Du L."/>
            <person name="Sun Y."/>
            <person name="Zhan W."/>
            <person name="Jiang J.F."/>
            <person name="Wang Q."/>
            <person name="Zhang B."/>
            <person name="Ji P."/>
            <person name="Bell-Sakyi L."/>
            <person name="Cui X.M."/>
            <person name="Yuan T.T."/>
            <person name="Jiang B.G."/>
            <person name="Yang W.F."/>
            <person name="Lam T.T."/>
            <person name="Chang Q.C."/>
            <person name="Ding S.J."/>
            <person name="Wang X.J."/>
            <person name="Zhu J.G."/>
            <person name="Ruan X.D."/>
            <person name="Zhao L."/>
            <person name="Wei J.T."/>
            <person name="Ye R.Z."/>
            <person name="Que T.C."/>
            <person name="Du C.H."/>
            <person name="Zhou Y.H."/>
            <person name="Cheng J.X."/>
            <person name="Dai P.F."/>
            <person name="Guo W.B."/>
            <person name="Han X.H."/>
            <person name="Huang E.J."/>
            <person name="Li L.F."/>
            <person name="Wei W."/>
            <person name="Gao Y.C."/>
            <person name="Liu J.Z."/>
            <person name="Shao H.Z."/>
            <person name="Wang X."/>
            <person name="Wang C.C."/>
            <person name="Yang T.C."/>
            <person name="Huo Q.B."/>
            <person name="Li W."/>
            <person name="Chen H.Y."/>
            <person name="Chen S.E."/>
            <person name="Zhou L.G."/>
            <person name="Ni X.B."/>
            <person name="Tian J.H."/>
            <person name="Sheng Y."/>
            <person name="Liu T."/>
            <person name="Pan Y.S."/>
            <person name="Xia L.Y."/>
            <person name="Li J."/>
            <person name="Zhao F."/>
            <person name="Cao W.C."/>
        </authorList>
    </citation>
    <scope>NUCLEOTIDE SEQUENCE</scope>
    <source>
        <strain evidence="2">Rmic-2018</strain>
    </source>
</reference>
<dbReference type="Proteomes" id="UP000821866">
    <property type="component" value="Chromosome 6"/>
</dbReference>
<feature type="compositionally biased region" description="Basic and acidic residues" evidence="1">
    <location>
        <begin position="327"/>
        <end position="342"/>
    </location>
</feature>
<comment type="caution">
    <text evidence="2">The sequence shown here is derived from an EMBL/GenBank/DDBJ whole genome shotgun (WGS) entry which is preliminary data.</text>
</comment>
<evidence type="ECO:0000256" key="1">
    <source>
        <dbReference type="SAM" id="MobiDB-lite"/>
    </source>
</evidence>
<organism evidence="2 3">
    <name type="scientific">Rhipicephalus microplus</name>
    <name type="common">Cattle tick</name>
    <name type="synonym">Boophilus microplus</name>
    <dbReference type="NCBI Taxonomy" id="6941"/>
    <lineage>
        <taxon>Eukaryota</taxon>
        <taxon>Metazoa</taxon>
        <taxon>Ecdysozoa</taxon>
        <taxon>Arthropoda</taxon>
        <taxon>Chelicerata</taxon>
        <taxon>Arachnida</taxon>
        <taxon>Acari</taxon>
        <taxon>Parasitiformes</taxon>
        <taxon>Ixodida</taxon>
        <taxon>Ixodoidea</taxon>
        <taxon>Ixodidae</taxon>
        <taxon>Rhipicephalinae</taxon>
        <taxon>Rhipicephalus</taxon>
        <taxon>Boophilus</taxon>
    </lineage>
</organism>
<proteinExistence type="predicted"/>
<keyword evidence="3" id="KW-1185">Reference proteome</keyword>